<dbReference type="InterPro" id="IPR036388">
    <property type="entry name" value="WH-like_DNA-bd_sf"/>
</dbReference>
<dbReference type="STRING" id="521013.SAMN04488567_0966"/>
<keyword evidence="3" id="KW-1185">Reference proteome</keyword>
<dbReference type="PANTHER" id="PTHR23131">
    <property type="entry name" value="ENDORIBONUCLEASE LACTB2"/>
    <property type="match status" value="1"/>
</dbReference>
<gene>
    <name evidence="2" type="ORF">SAMN04488567_0966</name>
</gene>
<evidence type="ECO:0000313" key="2">
    <source>
        <dbReference type="EMBL" id="SDE14429.1"/>
    </source>
</evidence>
<reference evidence="3" key="1">
    <citation type="submission" date="2016-10" db="EMBL/GenBank/DDBJ databases">
        <authorList>
            <person name="Varghese N."/>
            <person name="Submissions S."/>
        </authorList>
    </citation>
    <scope>NUCLEOTIDE SEQUENCE [LARGE SCALE GENOMIC DNA]</scope>
    <source>
        <strain evidence="3">DSM 21424</strain>
    </source>
</reference>
<accession>A0A1G7AI05</accession>
<dbReference type="GO" id="GO:0016787">
    <property type="term" value="F:hydrolase activity"/>
    <property type="evidence" value="ECO:0007669"/>
    <property type="project" value="UniProtKB-KW"/>
</dbReference>
<evidence type="ECO:0000313" key="3">
    <source>
        <dbReference type="Proteomes" id="UP000198922"/>
    </source>
</evidence>
<sequence>MADTDDPDRIALEPGLVRLRAPNPSPMTERGTNSYLLGEDALCIIDPGPDMAGHLAALLAEIGGRPVEAIIVTHAHRDHSALAPALARQVGAPILAFGDAQSGRSAAMRRLAGRIGGGEGVDAAFTPDRTLQDGASLEGPGWRLEALHTPGHMGNHLCLEWNGCLFTGDLVMGWASTLVSPPDGDVSQFVASCERLRARAARRLFPGHGAPIDDAAARIDWLIAHRRDRERQILAALRAGTADAGALTRALYSDVAPSLHPAAMRNVIAHLVDLENRNLVASDDADPLRASFSLT</sequence>
<dbReference type="Pfam" id="PF00753">
    <property type="entry name" value="Lactamase_B"/>
    <property type="match status" value="1"/>
</dbReference>
<keyword evidence="2" id="KW-0378">Hydrolase</keyword>
<dbReference type="CDD" id="cd16278">
    <property type="entry name" value="metallo-hydrolase-like_MBL-fold"/>
    <property type="match status" value="1"/>
</dbReference>
<name>A0A1G7AI05_9RHOB</name>
<dbReference type="SUPFAM" id="SSF56281">
    <property type="entry name" value="Metallo-hydrolase/oxidoreductase"/>
    <property type="match status" value="1"/>
</dbReference>
<dbReference type="InterPro" id="IPR041516">
    <property type="entry name" value="LACTB2_WH"/>
</dbReference>
<dbReference type="RefSeq" id="WP_090109750.1">
    <property type="nucleotide sequence ID" value="NZ_FNAT01000001.1"/>
</dbReference>
<dbReference type="Gene3D" id="3.60.15.10">
    <property type="entry name" value="Ribonuclease Z/Hydroxyacylglutathione hydrolase-like"/>
    <property type="match status" value="1"/>
</dbReference>
<dbReference type="Pfam" id="PF17778">
    <property type="entry name" value="WHD_BLACT"/>
    <property type="match status" value="1"/>
</dbReference>
<dbReference type="Proteomes" id="UP000198922">
    <property type="component" value="Unassembled WGS sequence"/>
</dbReference>
<feature type="domain" description="Metallo-beta-lactamase" evidence="1">
    <location>
        <begin position="31"/>
        <end position="208"/>
    </location>
</feature>
<dbReference type="Gene3D" id="1.10.10.10">
    <property type="entry name" value="Winged helix-like DNA-binding domain superfamily/Winged helix DNA-binding domain"/>
    <property type="match status" value="1"/>
</dbReference>
<proteinExistence type="predicted"/>
<evidence type="ECO:0000259" key="1">
    <source>
        <dbReference type="SMART" id="SM00849"/>
    </source>
</evidence>
<dbReference type="AlphaFoldDB" id="A0A1G7AI05"/>
<dbReference type="SMART" id="SM00849">
    <property type="entry name" value="Lactamase_B"/>
    <property type="match status" value="1"/>
</dbReference>
<dbReference type="EMBL" id="FNAT01000001">
    <property type="protein sequence ID" value="SDE14429.1"/>
    <property type="molecule type" value="Genomic_DNA"/>
</dbReference>
<dbReference type="PANTHER" id="PTHR23131:SF0">
    <property type="entry name" value="ENDORIBONUCLEASE LACTB2"/>
    <property type="match status" value="1"/>
</dbReference>
<organism evidence="2 3">
    <name type="scientific">Limimaricola pyoseonensis</name>
    <dbReference type="NCBI Taxonomy" id="521013"/>
    <lineage>
        <taxon>Bacteria</taxon>
        <taxon>Pseudomonadati</taxon>
        <taxon>Pseudomonadota</taxon>
        <taxon>Alphaproteobacteria</taxon>
        <taxon>Rhodobacterales</taxon>
        <taxon>Paracoccaceae</taxon>
        <taxon>Limimaricola</taxon>
    </lineage>
</organism>
<dbReference type="InterPro" id="IPR036866">
    <property type="entry name" value="RibonucZ/Hydroxyglut_hydro"/>
</dbReference>
<dbReference type="OrthoDB" id="9788263at2"/>
<protein>
    <submittedName>
        <fullName evidence="2">Hydroxyacylglutathione hydrolase</fullName>
    </submittedName>
</protein>
<dbReference type="InterPro" id="IPR050662">
    <property type="entry name" value="Sec-metab_biosynth-thioest"/>
</dbReference>
<dbReference type="InterPro" id="IPR001279">
    <property type="entry name" value="Metallo-B-lactamas"/>
</dbReference>